<evidence type="ECO:0000256" key="1">
    <source>
        <dbReference type="SAM" id="Phobius"/>
    </source>
</evidence>
<sequence length="127" mass="12646">MNRNNTNWSATLAPGQVACTAETAQFVPGCCTGLGGTQGTGLWTGAAGGQRTNNTGAPVTICIIMAKGNATSDLNDVVAAWDKCMAGAKASNFYCNVDPKAKSGAGRRAALGGGLLLWAVAAAVLAA</sequence>
<keyword evidence="1" id="KW-1133">Transmembrane helix</keyword>
<dbReference type="Proteomes" id="UP001565368">
    <property type="component" value="Unassembled WGS sequence"/>
</dbReference>
<organism evidence="2 3">
    <name type="scientific">Vanrija albida</name>
    <dbReference type="NCBI Taxonomy" id="181172"/>
    <lineage>
        <taxon>Eukaryota</taxon>
        <taxon>Fungi</taxon>
        <taxon>Dikarya</taxon>
        <taxon>Basidiomycota</taxon>
        <taxon>Agaricomycotina</taxon>
        <taxon>Tremellomycetes</taxon>
        <taxon>Trichosporonales</taxon>
        <taxon>Trichosporonaceae</taxon>
        <taxon>Vanrija</taxon>
    </lineage>
</organism>
<dbReference type="GeneID" id="95982208"/>
<accession>A0ABR3QFA7</accession>
<keyword evidence="1" id="KW-0812">Transmembrane</keyword>
<keyword evidence="3" id="KW-1185">Reference proteome</keyword>
<comment type="caution">
    <text evidence="2">The sequence shown here is derived from an EMBL/GenBank/DDBJ whole genome shotgun (WGS) entry which is preliminary data.</text>
</comment>
<dbReference type="EMBL" id="JBBXJM010000001">
    <property type="protein sequence ID" value="KAL1413399.1"/>
    <property type="molecule type" value="Genomic_DNA"/>
</dbReference>
<evidence type="ECO:0000313" key="3">
    <source>
        <dbReference type="Proteomes" id="UP001565368"/>
    </source>
</evidence>
<reference evidence="2 3" key="1">
    <citation type="submission" date="2023-08" db="EMBL/GenBank/DDBJ databases">
        <title>Annotated Genome Sequence of Vanrija albida AlHP1.</title>
        <authorList>
            <person name="Herzog R."/>
        </authorList>
    </citation>
    <scope>NUCLEOTIDE SEQUENCE [LARGE SCALE GENOMIC DNA]</scope>
    <source>
        <strain evidence="2 3">AlHP1</strain>
    </source>
</reference>
<keyword evidence="1" id="KW-0472">Membrane</keyword>
<feature type="transmembrane region" description="Helical" evidence="1">
    <location>
        <begin position="109"/>
        <end position="126"/>
    </location>
</feature>
<dbReference type="RefSeq" id="XP_069213343.1">
    <property type="nucleotide sequence ID" value="XM_069349799.1"/>
</dbReference>
<evidence type="ECO:0000313" key="2">
    <source>
        <dbReference type="EMBL" id="KAL1413399.1"/>
    </source>
</evidence>
<proteinExistence type="predicted"/>
<protein>
    <submittedName>
        <fullName evidence="2">Uncharacterized protein</fullName>
    </submittedName>
</protein>
<gene>
    <name evidence="2" type="ORF">Q8F55_001165</name>
</gene>
<name>A0ABR3QFA7_9TREE</name>